<feature type="region of interest" description="Disordered" evidence="1">
    <location>
        <begin position="51"/>
        <end position="133"/>
    </location>
</feature>
<gene>
    <name evidence="2" type="primary">E4</name>
</gene>
<evidence type="ECO:0000313" key="2">
    <source>
        <dbReference type="EMBL" id="CAF05706.1"/>
    </source>
</evidence>
<proteinExistence type="predicted"/>
<organism evidence="2 3">
    <name type="scientific">Human papillomavirus 95</name>
    <dbReference type="NCBI Taxonomy" id="260716"/>
    <lineage>
        <taxon>Viruses</taxon>
        <taxon>Monodnaviria</taxon>
        <taxon>Shotokuvirae</taxon>
        <taxon>Cossaviricota</taxon>
        <taxon>Papovaviricetes</taxon>
        <taxon>Zurhausenvirales</taxon>
        <taxon>Papillomaviridae</taxon>
        <taxon>Firstpapillomavirinae</taxon>
        <taxon>Gammapapillomavirus</taxon>
        <taxon>Gammapapillomavirus 1</taxon>
    </lineage>
</organism>
<protein>
    <submittedName>
        <fullName evidence="2">E4 protein</fullName>
    </submittedName>
</protein>
<reference evidence="2 3" key="1">
    <citation type="submission" date="2004-01" db="EMBL/GenBank/DDBJ databases">
        <title>Comparison of histology and sequence relatedness of cutaneous HPV types associated with homogenous intracytoplasmic inclusion bodies.</title>
        <authorList>
            <person name="Egawa K."/>
            <person name="Cop R."/>
            <person name="de Villiers E.M."/>
        </authorList>
    </citation>
    <scope>NUCLEOTIDE SEQUENCE [LARGE SCALE GENOMIC DNA]</scope>
</reference>
<dbReference type="Proteomes" id="UP000247014">
    <property type="component" value="Segment"/>
</dbReference>
<sequence>MVCSLQTIQESVHILHCLAQMLKDIARLDYGLCILKPRLFPPLLLALQTPPPSTSRNNYPGPPPATPKLPSRRPLGEGDRSRGNYNHPPQRPLKGRGYEYDDDEDKENQGPGQEKPPAKEEEEEEEEEKRNLDLHQLLQKWDQDIDKLKRKVCHDLDNYKQTLGIRQ</sequence>
<dbReference type="EMBL" id="AJ620210">
    <property type="protein sequence ID" value="CAF05706.1"/>
    <property type="molecule type" value="Genomic_DNA"/>
</dbReference>
<name>Q705D5_9PAPI</name>
<evidence type="ECO:0000256" key="1">
    <source>
        <dbReference type="SAM" id="MobiDB-lite"/>
    </source>
</evidence>
<accession>Q705D5</accession>
<evidence type="ECO:0000313" key="3">
    <source>
        <dbReference type="Proteomes" id="UP000247014"/>
    </source>
</evidence>